<dbReference type="Proteomes" id="UP001272325">
    <property type="component" value="Unassembled WGS sequence"/>
</dbReference>
<organism evidence="1 2">
    <name type="scientific">Vibrio plantisponsor</name>
    <dbReference type="NCBI Taxonomy" id="664643"/>
    <lineage>
        <taxon>Bacteria</taxon>
        <taxon>Pseudomonadati</taxon>
        <taxon>Pseudomonadota</taxon>
        <taxon>Gammaproteobacteria</taxon>
        <taxon>Vibrionales</taxon>
        <taxon>Vibrionaceae</taxon>
        <taxon>Vibrio</taxon>
    </lineage>
</organism>
<dbReference type="RefSeq" id="WP_102942394.1">
    <property type="nucleotide sequence ID" value="NZ_AP024894.1"/>
</dbReference>
<sequence>MITGEAVLRAIRIARNNEKPITKLIITSPGGDIAAGIEFGYFIREHNVDVDVRKLCFSACANYILPAAKKL</sequence>
<name>A0ABU4IN49_9VIBR</name>
<accession>A0ABU4IN49</accession>
<dbReference type="InterPro" id="IPR029045">
    <property type="entry name" value="ClpP/crotonase-like_dom_sf"/>
</dbReference>
<reference evidence="1 2" key="1">
    <citation type="submission" date="2023-11" db="EMBL/GenBank/DDBJ databases">
        <title>Plant-associative lifestyle of Vibrio porteresiae and its evolutionary dynamics.</title>
        <authorList>
            <person name="Rameshkumar N."/>
            <person name="Kirti K."/>
        </authorList>
    </citation>
    <scope>NUCLEOTIDE SEQUENCE [LARGE SCALE GENOMIC DNA]</scope>
    <source>
        <strain evidence="1 2">MSSRF60</strain>
    </source>
</reference>
<comment type="caution">
    <text evidence="1">The sequence shown here is derived from an EMBL/GenBank/DDBJ whole genome shotgun (WGS) entry which is preliminary data.</text>
</comment>
<evidence type="ECO:0000313" key="1">
    <source>
        <dbReference type="EMBL" id="MDW6020006.1"/>
    </source>
</evidence>
<dbReference type="Gene3D" id="3.90.226.10">
    <property type="entry name" value="2-enoyl-CoA Hydratase, Chain A, domain 1"/>
    <property type="match status" value="1"/>
</dbReference>
<gene>
    <name evidence="1" type="ORF">SBW85_20080</name>
</gene>
<keyword evidence="2" id="KW-1185">Reference proteome</keyword>
<evidence type="ECO:0000313" key="2">
    <source>
        <dbReference type="Proteomes" id="UP001272325"/>
    </source>
</evidence>
<protein>
    <submittedName>
        <fullName evidence="1">Uncharacterized protein</fullName>
    </submittedName>
</protein>
<dbReference type="SUPFAM" id="SSF52096">
    <property type="entry name" value="ClpP/crotonase"/>
    <property type="match status" value="1"/>
</dbReference>
<dbReference type="EMBL" id="JAWRCN010000002">
    <property type="protein sequence ID" value="MDW6020006.1"/>
    <property type="molecule type" value="Genomic_DNA"/>
</dbReference>
<proteinExistence type="predicted"/>